<evidence type="ECO:0000259" key="1">
    <source>
        <dbReference type="Pfam" id="PF04316"/>
    </source>
</evidence>
<sequence>MTIDRLNGIDPVKPVQPIQRTQRAEVVGKADAVSVSNEARVLSDANIALEAVRNAPDIREDKVAEVKKKFADPSYINNALLELVADKILDDYGL</sequence>
<evidence type="ECO:0000313" key="2">
    <source>
        <dbReference type="EMBL" id="QHX44447.1"/>
    </source>
</evidence>
<keyword evidence="2" id="KW-0966">Cell projection</keyword>
<proteinExistence type="predicted"/>
<organism evidence="2 3">
    <name type="scientific">Treponema vincentii</name>
    <dbReference type="NCBI Taxonomy" id="69710"/>
    <lineage>
        <taxon>Bacteria</taxon>
        <taxon>Pseudomonadati</taxon>
        <taxon>Spirochaetota</taxon>
        <taxon>Spirochaetia</taxon>
        <taxon>Spirochaetales</taxon>
        <taxon>Treponemataceae</taxon>
        <taxon>Treponema</taxon>
    </lineage>
</organism>
<evidence type="ECO:0000313" key="3">
    <source>
        <dbReference type="Proteomes" id="UP000464374"/>
    </source>
</evidence>
<gene>
    <name evidence="2" type="ORF">GWP43_01825</name>
</gene>
<dbReference type="EMBL" id="CP048020">
    <property type="protein sequence ID" value="QHX44447.1"/>
    <property type="molecule type" value="Genomic_DNA"/>
</dbReference>
<accession>A0A6P1Y3M9</accession>
<dbReference type="KEGG" id="trz:GWP43_01825"/>
<protein>
    <submittedName>
        <fullName evidence="2">Flagellar biosynthesis anti-sigma factor FlgM</fullName>
    </submittedName>
</protein>
<dbReference type="InterPro" id="IPR031316">
    <property type="entry name" value="FlgM_C"/>
</dbReference>
<keyword evidence="2" id="KW-0969">Cilium</keyword>
<keyword evidence="2" id="KW-0282">Flagellum</keyword>
<dbReference type="Proteomes" id="UP000464374">
    <property type="component" value="Chromosome"/>
</dbReference>
<reference evidence="2 3" key="1">
    <citation type="submission" date="2020-01" db="EMBL/GenBank/DDBJ databases">
        <title>Complete genome sequence of a human oral phylogroup 1 Treponema sp. strain ATCC 700766, originally isolated from periodontitis dental plaque.</title>
        <authorList>
            <person name="Chan Y."/>
            <person name="Huo Y.-B."/>
            <person name="Yu X.-L."/>
            <person name="Zeng H."/>
            <person name="Leung W.-K."/>
            <person name="Watt R.M."/>
        </authorList>
    </citation>
    <scope>NUCLEOTIDE SEQUENCE [LARGE SCALE GENOMIC DNA]</scope>
    <source>
        <strain evidence="2 3">OMZ 804</strain>
    </source>
</reference>
<dbReference type="InterPro" id="IPR035890">
    <property type="entry name" value="Anti-sigma-28_factor_FlgM_sf"/>
</dbReference>
<dbReference type="AlphaFoldDB" id="A0A6P1Y3M9"/>
<feature type="domain" description="Anti-sigma-28 factor FlgM C-terminal" evidence="1">
    <location>
        <begin position="31"/>
        <end position="90"/>
    </location>
</feature>
<name>A0A6P1Y3M9_9SPIR</name>
<dbReference type="RefSeq" id="WP_162664711.1">
    <property type="nucleotide sequence ID" value="NZ_CP048020.1"/>
</dbReference>
<dbReference type="SUPFAM" id="SSF101498">
    <property type="entry name" value="Anti-sigma factor FlgM"/>
    <property type="match status" value="1"/>
</dbReference>
<dbReference type="Pfam" id="PF04316">
    <property type="entry name" value="FlgM"/>
    <property type="match status" value="1"/>
</dbReference>